<evidence type="ECO:0000256" key="1">
    <source>
        <dbReference type="SAM" id="Coils"/>
    </source>
</evidence>
<gene>
    <name evidence="3" type="primary">Plvap</name>
</gene>
<proteinExistence type="predicted"/>
<feature type="coiled-coil region" evidence="1">
    <location>
        <begin position="166"/>
        <end position="193"/>
    </location>
</feature>
<dbReference type="Pfam" id="PF06637">
    <property type="entry name" value="PV-1"/>
    <property type="match status" value="1"/>
</dbReference>
<evidence type="ECO:0000256" key="2">
    <source>
        <dbReference type="SAM" id="MobiDB-lite"/>
    </source>
</evidence>
<keyword evidence="4" id="KW-1185">Reference proteome</keyword>
<dbReference type="GO" id="GO:0043114">
    <property type="term" value="P:regulation of vascular permeability"/>
    <property type="evidence" value="ECO:0007669"/>
    <property type="project" value="TreeGrafter"/>
</dbReference>
<evidence type="ECO:0000313" key="3">
    <source>
        <dbReference type="Ensembl" id="ENSCPOP00000006271.3"/>
    </source>
</evidence>
<dbReference type="PANTHER" id="PTHR21687:SF5">
    <property type="entry name" value="PLASMALEMMA VESICLE-ASSOCIATED PROTEIN"/>
    <property type="match status" value="1"/>
</dbReference>
<reference evidence="3" key="2">
    <citation type="submission" date="2025-08" db="UniProtKB">
        <authorList>
            <consortium name="Ensembl"/>
        </authorList>
    </citation>
    <scope>IDENTIFICATION</scope>
    <source>
        <strain evidence="3">2N</strain>
    </source>
</reference>
<dbReference type="EMBL" id="AAKN02049178">
    <property type="status" value="NOT_ANNOTATED_CDS"/>
    <property type="molecule type" value="Genomic_DNA"/>
</dbReference>
<evidence type="ECO:0000313" key="4">
    <source>
        <dbReference type="Proteomes" id="UP000005447"/>
    </source>
</evidence>
<dbReference type="PANTHER" id="PTHR21687">
    <property type="entry name" value="PLASMALEMMA VESICLE-ASSOCIATED PROTEIN"/>
    <property type="match status" value="1"/>
</dbReference>
<evidence type="ECO:0008006" key="5">
    <source>
        <dbReference type="Google" id="ProtNLM"/>
    </source>
</evidence>
<dbReference type="FunCoup" id="H0V8Z8">
    <property type="interactions" value="32"/>
</dbReference>
<name>H0V8Z8_CAVPO</name>
<dbReference type="Proteomes" id="UP000005447">
    <property type="component" value="Unassembled WGS sequence"/>
</dbReference>
<dbReference type="Bgee" id="ENSCPOG00000006951">
    <property type="expression patterns" value="Expressed in thyroid gland and 13 other cell types or tissues"/>
</dbReference>
<dbReference type="STRING" id="10141.ENSCPOP00000006271"/>
<organism evidence="3 4">
    <name type="scientific">Cavia porcellus</name>
    <name type="common">Guinea pig</name>
    <dbReference type="NCBI Taxonomy" id="10141"/>
    <lineage>
        <taxon>Eukaryota</taxon>
        <taxon>Metazoa</taxon>
        <taxon>Chordata</taxon>
        <taxon>Craniata</taxon>
        <taxon>Vertebrata</taxon>
        <taxon>Euteleostomi</taxon>
        <taxon>Mammalia</taxon>
        <taxon>Eutheria</taxon>
        <taxon>Euarchontoglires</taxon>
        <taxon>Glires</taxon>
        <taxon>Rodentia</taxon>
        <taxon>Hystricomorpha</taxon>
        <taxon>Caviidae</taxon>
        <taxon>Cavia</taxon>
    </lineage>
</organism>
<feature type="coiled-coil region" evidence="1">
    <location>
        <begin position="264"/>
        <end position="362"/>
    </location>
</feature>
<dbReference type="GO" id="GO:0002693">
    <property type="term" value="P:positive regulation of cellular extravasation"/>
    <property type="evidence" value="ECO:0007669"/>
    <property type="project" value="TreeGrafter"/>
</dbReference>
<dbReference type="InParanoid" id="H0V8Z8"/>
<reference evidence="4" key="1">
    <citation type="journal article" date="2011" name="Nature">
        <title>A high-resolution map of human evolutionary constraint using 29 mammals.</title>
        <authorList>
            <person name="Lindblad-Toh K."/>
            <person name="Garber M."/>
            <person name="Zuk O."/>
            <person name="Lin M.F."/>
            <person name="Parker B.J."/>
            <person name="Washietl S."/>
            <person name="Kheradpour P."/>
            <person name="Ernst J."/>
            <person name="Jordan G."/>
            <person name="Mauceli E."/>
            <person name="Ward L.D."/>
            <person name="Lowe C.B."/>
            <person name="Holloway A.K."/>
            <person name="Clamp M."/>
            <person name="Gnerre S."/>
            <person name="Alfoldi J."/>
            <person name="Beal K."/>
            <person name="Chang J."/>
            <person name="Clawson H."/>
            <person name="Cuff J."/>
            <person name="Di Palma F."/>
            <person name="Fitzgerald S."/>
            <person name="Flicek P."/>
            <person name="Guttman M."/>
            <person name="Hubisz M.J."/>
            <person name="Jaffe D.B."/>
            <person name="Jungreis I."/>
            <person name="Kent W.J."/>
            <person name="Kostka D."/>
            <person name="Lara M."/>
            <person name="Martins A.L."/>
            <person name="Massingham T."/>
            <person name="Moltke I."/>
            <person name="Raney B.J."/>
            <person name="Rasmussen M.D."/>
            <person name="Robinson J."/>
            <person name="Stark A."/>
            <person name="Vilella A.J."/>
            <person name="Wen J."/>
            <person name="Xie X."/>
            <person name="Zody M.C."/>
            <person name="Baldwin J."/>
            <person name="Bloom T."/>
            <person name="Chin C.W."/>
            <person name="Heiman D."/>
            <person name="Nicol R."/>
            <person name="Nusbaum C."/>
            <person name="Young S."/>
            <person name="Wilkinson J."/>
            <person name="Worley K.C."/>
            <person name="Kovar C.L."/>
            <person name="Muzny D.M."/>
            <person name="Gibbs R.A."/>
            <person name="Cree A."/>
            <person name="Dihn H.H."/>
            <person name="Fowler G."/>
            <person name="Jhangiani S."/>
            <person name="Joshi V."/>
            <person name="Lee S."/>
            <person name="Lewis L.R."/>
            <person name="Nazareth L.V."/>
            <person name="Okwuonu G."/>
            <person name="Santibanez J."/>
            <person name="Warren W.C."/>
            <person name="Mardis E.R."/>
            <person name="Weinstock G.M."/>
            <person name="Wilson R.K."/>
            <person name="Delehaunty K."/>
            <person name="Dooling D."/>
            <person name="Fronik C."/>
            <person name="Fulton L."/>
            <person name="Fulton B."/>
            <person name="Graves T."/>
            <person name="Minx P."/>
            <person name="Sodergren E."/>
            <person name="Birney E."/>
            <person name="Margulies E.H."/>
            <person name="Herrero J."/>
            <person name="Green E.D."/>
            <person name="Haussler D."/>
            <person name="Siepel A."/>
            <person name="Goldman N."/>
            <person name="Pollard K.S."/>
            <person name="Pedersen J.S."/>
            <person name="Lander E.S."/>
            <person name="Kellis M."/>
        </authorList>
    </citation>
    <scope>NUCLEOTIDE SEQUENCE [LARGE SCALE GENOMIC DNA]</scope>
    <source>
        <strain evidence="4">2N</strain>
    </source>
</reference>
<dbReference type="OMA" id="ETNKSCD"/>
<dbReference type="VEuPathDB" id="HostDB:ENSCPOG00000006951"/>
<dbReference type="AlphaFoldDB" id="H0V8Z8"/>
<keyword evidence="1" id="KW-0175">Coiled coil</keyword>
<dbReference type="HOGENOM" id="CLU_049986_0_0_1"/>
<feature type="region of interest" description="Disordered" evidence="2">
    <location>
        <begin position="376"/>
        <end position="399"/>
    </location>
</feature>
<accession>H0V8Z8</accession>
<reference evidence="3" key="3">
    <citation type="submission" date="2025-09" db="UniProtKB">
        <authorList>
            <consortium name="Ensembl"/>
        </authorList>
    </citation>
    <scope>IDENTIFICATION</scope>
    <source>
        <strain evidence="3">2N</strain>
    </source>
</reference>
<dbReference type="eggNOG" id="ENOG502S1PR">
    <property type="taxonomic scope" value="Eukaryota"/>
</dbReference>
<dbReference type="InterPro" id="IPR009538">
    <property type="entry name" value="PV-1"/>
</dbReference>
<sequence length="421" mass="47415">MLVLPELLLPFRLAHSDAHHPGAGALHGLRQRARGDRGQPAGYRARAAALHAQVVGLAGARANLTRDLNLTARAKDAIMQMLLSTRRDLDGLNNSFRQCQADRVTYTIHQQYMAAIIQSEQQCQEQLKTDNKTCHDRFFVLEQKIKVLEMEMAKDKALCSREKEALALARHQVETQRSECERAQGQLAQQKQLSEERLQQVQALCAPLDRNRLETELRMVWRDSVIARALDNLNFGAGYSMYHGPGTDPVSLRRACDQLPAIMATKSEELAQRLRADIERVARENERLHAQKLEAEQRVRAGQTAAEKAQQEAAQREAKFRAECSRQTDLALEEKTALRKERDALAKELEERKQQVAQLQMQVAVKSETLSTCVKAKSQPLTPSRAVAPVPNPPPIDPVSLDEFRRKILESQRGVVLQVRG</sequence>
<dbReference type="GeneTree" id="ENSGT00390000006166"/>
<protein>
    <recommendedName>
        <fullName evidence="5">Plasmalemma vesicle associated protein</fullName>
    </recommendedName>
</protein>
<dbReference type="Ensembl" id="ENSCPOT00000007020.3">
    <property type="protein sequence ID" value="ENSCPOP00000006271.3"/>
    <property type="gene ID" value="ENSCPOG00000006951.4"/>
</dbReference>